<comment type="subcellular location">
    <subcellularLocation>
        <location evidence="1">Secreted</location>
    </subcellularLocation>
</comment>
<dbReference type="PANTHER" id="PTHR31375">
    <property type="match status" value="1"/>
</dbReference>
<dbReference type="GO" id="GO:0005576">
    <property type="term" value="C:extracellular region"/>
    <property type="evidence" value="ECO:0007669"/>
    <property type="project" value="UniProtKB-SubCell"/>
</dbReference>
<organism evidence="3 4">
    <name type="scientific">Paraflavitalea soli</name>
    <dbReference type="NCBI Taxonomy" id="2315862"/>
    <lineage>
        <taxon>Bacteria</taxon>
        <taxon>Pseudomonadati</taxon>
        <taxon>Bacteroidota</taxon>
        <taxon>Chitinophagia</taxon>
        <taxon>Chitinophagales</taxon>
        <taxon>Chitinophagaceae</taxon>
        <taxon>Paraflavitalea</taxon>
    </lineage>
</organism>
<dbReference type="Gene3D" id="2.160.20.10">
    <property type="entry name" value="Single-stranded right-handed beta-helix, Pectin lyase-like"/>
    <property type="match status" value="2"/>
</dbReference>
<gene>
    <name evidence="3" type="ORF">D3H65_23930</name>
</gene>
<evidence type="ECO:0008006" key="5">
    <source>
        <dbReference type="Google" id="ProtNLM"/>
    </source>
</evidence>
<dbReference type="KEGG" id="pseg:D3H65_23930"/>
<evidence type="ECO:0000256" key="1">
    <source>
        <dbReference type="ARBA" id="ARBA00004613"/>
    </source>
</evidence>
<dbReference type="InterPro" id="IPR011050">
    <property type="entry name" value="Pectin_lyase_fold/virulence"/>
</dbReference>
<dbReference type="Proteomes" id="UP000263900">
    <property type="component" value="Chromosome"/>
</dbReference>
<keyword evidence="4" id="KW-1185">Reference proteome</keyword>
<evidence type="ECO:0000313" key="3">
    <source>
        <dbReference type="EMBL" id="AXY78759.1"/>
    </source>
</evidence>
<dbReference type="SUPFAM" id="SSF51126">
    <property type="entry name" value="Pectin lyase-like"/>
    <property type="match status" value="1"/>
</dbReference>
<accession>A0A3B7MZV7</accession>
<dbReference type="SMART" id="SM00710">
    <property type="entry name" value="PbH1"/>
    <property type="match status" value="5"/>
</dbReference>
<dbReference type="EMBL" id="CP032157">
    <property type="protein sequence ID" value="AXY78759.1"/>
    <property type="molecule type" value="Genomic_DNA"/>
</dbReference>
<sequence length="542" mass="59454">MCGISVQARQLPELKPILDAQAGNPVINIPQGTYLLNNFTNGAYQFTNLNNVQINGNGSSIICNSQELAFRFYNCTNITVSGLTIDYDPLCFTQGTIVAKDAANLWFEVEIDPGYPVKNVRNTRVQFYDPATRQLKRNSITTGEGHYTAFDSVGPRRFRLTKNAAWVAFEKVGDLVVLDVVSSKANPAAHAFQLEKCQGATVEDVTIYGSNSFSFFERDCRGTHYNRCKVGRGPVLPGINARLRSSNADGIHSSYASVGPLVENCEVKHNGDDCIIVCGRSFPVCKIDSATKSIYVLSREANPIFYIGDTLQQVLYAGVKSSKMKVQSFANYVPTAAEQQAVIAMYPDLLFKPNYTRGVRIIVDTLPAMGIGDVIYNESHTGKGFVIRNNKVGYNRSRGILIKSSNGVVYNNEITGTAMNGLLVAPELHWMGGGFADHVEISYNRFFECMFEKTNQGMPPGVLSVFCANGSAQVPIAGSFSQINVHHNTVQKSPYPAIVLTSVIGLQNSNNQVLPYPCNSREHGKKFGVVFTAPVWEKNNTP</sequence>
<protein>
    <recommendedName>
        <fullName evidence="5">Right-handed parallel beta-helix repeat-containing protein</fullName>
    </recommendedName>
</protein>
<dbReference type="AlphaFoldDB" id="A0A3B7MZV7"/>
<proteinExistence type="predicted"/>
<name>A0A3B7MZV7_9BACT</name>
<keyword evidence="2" id="KW-0964">Secreted</keyword>
<reference evidence="3 4" key="1">
    <citation type="submission" date="2018-09" db="EMBL/GenBank/DDBJ databases">
        <title>Genome sequencing of strain 6GH32-13.</title>
        <authorList>
            <person name="Weon H.-Y."/>
            <person name="Heo J."/>
            <person name="Kwon S.-W."/>
        </authorList>
    </citation>
    <scope>NUCLEOTIDE SEQUENCE [LARGE SCALE GENOMIC DNA]</scope>
    <source>
        <strain evidence="3 4">5GH32-13</strain>
    </source>
</reference>
<evidence type="ECO:0000313" key="4">
    <source>
        <dbReference type="Proteomes" id="UP000263900"/>
    </source>
</evidence>
<evidence type="ECO:0000256" key="2">
    <source>
        <dbReference type="ARBA" id="ARBA00022525"/>
    </source>
</evidence>
<dbReference type="InterPro" id="IPR012334">
    <property type="entry name" value="Pectin_lyas_fold"/>
</dbReference>
<dbReference type="InterPro" id="IPR006626">
    <property type="entry name" value="PbH1"/>
</dbReference>
<dbReference type="OrthoDB" id="9807299at2"/>